<dbReference type="Gene3D" id="4.10.240.10">
    <property type="entry name" value="Zn(2)-C6 fungal-type DNA-binding domain"/>
    <property type="match status" value="1"/>
</dbReference>
<name>A0ABR4A0E6_9LECA</name>
<dbReference type="PANTHER" id="PTHR35392">
    <property type="entry name" value="ZN(II)2CYS6 TRANSCRIPTION FACTOR (EUROFUNG)-RELATED-RELATED"/>
    <property type="match status" value="1"/>
</dbReference>
<gene>
    <name evidence="3" type="ORF">N7G274_008275</name>
</gene>
<evidence type="ECO:0000259" key="2">
    <source>
        <dbReference type="SMART" id="SM00066"/>
    </source>
</evidence>
<dbReference type="CDD" id="cd00067">
    <property type="entry name" value="GAL4"/>
    <property type="match status" value="1"/>
</dbReference>
<dbReference type="EMBL" id="JBEFKJ010000028">
    <property type="protein sequence ID" value="KAL2038935.1"/>
    <property type="molecule type" value="Genomic_DNA"/>
</dbReference>
<sequence length="731" mass="81255">MDTVDELFSADALRLLEDYAQVLSPPGQPQGFIVGHVASSHAESNHHQTRKRTGIPGCSTLSLSSTATSKSKRAKFEPKRKREVANVRKIGACFRCRLLKISCSGTWPCEPCHRSGNSCYGRAPKFRWMDSVSCSLKEVDIYAIDRSCTLASFNDFDSIELGDVNLAFDSEVWWDLDGLAFEFAHWMSCQGTTPASTSRVGILSSAKLEHLLHNLVDRGLTRAFKLLSESSSVLYNHEGDTDMHWKSYTTSELLGFRSYAGTLVLQHLERLLSRSNLDMASLRELKALFLIIFGTIIAVGYSKPIVQTDNSSWSTKSYGEAQQQLLRILAHHMVQIAERASILDEKADKMHLIESANRQWDRQAIFEWSITDDSASESTEDPEDVESQRSCFSCGAFLCPDGSCPFCLSQSSDGSIWEEINLAGNSSKKTFPQERLTPEAPRSAPGIWDPGCYQALGTSVPGSERSTCHSCGMIVMFPGDNLCFSCFCYSSDVQGDTSLMSSYEVPFFITDPPLSASPSTGALFADNGMRDLPETPSKGPGVQRIITGCDDNAGKLAQAETTEGSHWQCDNHDWYNWEKYPETITVSDEWKRCEGNVTGYLTLRQMDSRTPPKTCQPIGSQVSNCHQPISASLSDFGSKRRRRSYGRISDSSQSWARHTRAMGACYGCKTWCGLASICVACTRHNDSLPPELWRQPSNTPSFPIYIPEETDTIEDEKIAGTYVRKRRNLLV</sequence>
<proteinExistence type="predicted"/>
<evidence type="ECO:0000256" key="1">
    <source>
        <dbReference type="ARBA" id="ARBA00023242"/>
    </source>
</evidence>
<dbReference type="SUPFAM" id="SSF57701">
    <property type="entry name" value="Zn2/Cys6 DNA-binding domain"/>
    <property type="match status" value="1"/>
</dbReference>
<comment type="caution">
    <text evidence="3">The sequence shown here is derived from an EMBL/GenBank/DDBJ whole genome shotgun (WGS) entry which is preliminary data.</text>
</comment>
<protein>
    <recommendedName>
        <fullName evidence="2">Zn(2)-C6 fungal-type domain-containing protein</fullName>
    </recommendedName>
</protein>
<evidence type="ECO:0000313" key="3">
    <source>
        <dbReference type="EMBL" id="KAL2038935.1"/>
    </source>
</evidence>
<keyword evidence="4" id="KW-1185">Reference proteome</keyword>
<dbReference type="InterPro" id="IPR052973">
    <property type="entry name" value="Fungal_sec-metab_reg_TF"/>
</dbReference>
<dbReference type="PANTHER" id="PTHR35392:SF2">
    <property type="entry name" value="ZN(II)2CYS6 TRANSCRIPTION FACTOR (EUROFUNG)"/>
    <property type="match status" value="1"/>
</dbReference>
<dbReference type="InterPro" id="IPR001138">
    <property type="entry name" value="Zn2Cys6_DnaBD"/>
</dbReference>
<feature type="domain" description="Zn(2)-C6 fungal-type" evidence="2">
    <location>
        <begin position="87"/>
        <end position="130"/>
    </location>
</feature>
<dbReference type="Pfam" id="PF00172">
    <property type="entry name" value="Zn_clus"/>
    <property type="match status" value="1"/>
</dbReference>
<evidence type="ECO:0000313" key="4">
    <source>
        <dbReference type="Proteomes" id="UP001590950"/>
    </source>
</evidence>
<dbReference type="SMART" id="SM00066">
    <property type="entry name" value="GAL4"/>
    <property type="match status" value="1"/>
</dbReference>
<dbReference type="InterPro" id="IPR036864">
    <property type="entry name" value="Zn2-C6_fun-type_DNA-bd_sf"/>
</dbReference>
<reference evidence="3 4" key="1">
    <citation type="submission" date="2024-09" db="EMBL/GenBank/DDBJ databases">
        <title>Rethinking Asexuality: The Enigmatic Case of Functional Sexual Genes in Lepraria (Stereocaulaceae).</title>
        <authorList>
            <person name="Doellman M."/>
            <person name="Sun Y."/>
            <person name="Barcenas-Pena A."/>
            <person name="Lumbsch H.T."/>
            <person name="Grewe F."/>
        </authorList>
    </citation>
    <scope>NUCLEOTIDE SEQUENCE [LARGE SCALE GENOMIC DNA]</scope>
    <source>
        <strain evidence="3 4">Mercado 3170</strain>
    </source>
</reference>
<accession>A0ABR4A0E6</accession>
<organism evidence="3 4">
    <name type="scientific">Stereocaulon virgatum</name>
    <dbReference type="NCBI Taxonomy" id="373712"/>
    <lineage>
        <taxon>Eukaryota</taxon>
        <taxon>Fungi</taxon>
        <taxon>Dikarya</taxon>
        <taxon>Ascomycota</taxon>
        <taxon>Pezizomycotina</taxon>
        <taxon>Lecanoromycetes</taxon>
        <taxon>OSLEUM clade</taxon>
        <taxon>Lecanoromycetidae</taxon>
        <taxon>Lecanorales</taxon>
        <taxon>Lecanorineae</taxon>
        <taxon>Stereocaulaceae</taxon>
        <taxon>Stereocaulon</taxon>
    </lineage>
</organism>
<keyword evidence="1" id="KW-0539">Nucleus</keyword>
<dbReference type="Proteomes" id="UP001590950">
    <property type="component" value="Unassembled WGS sequence"/>
</dbReference>